<feature type="region of interest" description="Disordered" evidence="1">
    <location>
        <begin position="34"/>
        <end position="72"/>
    </location>
</feature>
<evidence type="ECO:0000313" key="3">
    <source>
        <dbReference type="Proteomes" id="UP000747542"/>
    </source>
</evidence>
<accession>A0A8J5K4R5</accession>
<evidence type="ECO:0000256" key="1">
    <source>
        <dbReference type="SAM" id="MobiDB-lite"/>
    </source>
</evidence>
<reference evidence="2" key="1">
    <citation type="journal article" date="2021" name="Sci. Adv.">
        <title>The American lobster genome reveals insights on longevity, neural, and immune adaptations.</title>
        <authorList>
            <person name="Polinski J.M."/>
            <person name="Zimin A.V."/>
            <person name="Clark K.F."/>
            <person name="Kohn A.B."/>
            <person name="Sadowski N."/>
            <person name="Timp W."/>
            <person name="Ptitsyn A."/>
            <person name="Khanna P."/>
            <person name="Romanova D.Y."/>
            <person name="Williams P."/>
            <person name="Greenwood S.J."/>
            <person name="Moroz L.L."/>
            <person name="Walt D.R."/>
            <person name="Bodnar A.G."/>
        </authorList>
    </citation>
    <scope>NUCLEOTIDE SEQUENCE</scope>
    <source>
        <strain evidence="2">GMGI-L3</strain>
    </source>
</reference>
<feature type="compositionally biased region" description="Acidic residues" evidence="1">
    <location>
        <begin position="95"/>
        <end position="119"/>
    </location>
</feature>
<feature type="compositionally biased region" description="Basic and acidic residues" evidence="1">
    <location>
        <begin position="51"/>
        <end position="60"/>
    </location>
</feature>
<evidence type="ECO:0000313" key="2">
    <source>
        <dbReference type="EMBL" id="KAG7164904.1"/>
    </source>
</evidence>
<organism evidence="2 3">
    <name type="scientific">Homarus americanus</name>
    <name type="common">American lobster</name>
    <dbReference type="NCBI Taxonomy" id="6706"/>
    <lineage>
        <taxon>Eukaryota</taxon>
        <taxon>Metazoa</taxon>
        <taxon>Ecdysozoa</taxon>
        <taxon>Arthropoda</taxon>
        <taxon>Crustacea</taxon>
        <taxon>Multicrustacea</taxon>
        <taxon>Malacostraca</taxon>
        <taxon>Eumalacostraca</taxon>
        <taxon>Eucarida</taxon>
        <taxon>Decapoda</taxon>
        <taxon>Pleocyemata</taxon>
        <taxon>Astacidea</taxon>
        <taxon>Nephropoidea</taxon>
        <taxon>Nephropidae</taxon>
        <taxon>Homarus</taxon>
    </lineage>
</organism>
<sequence>MERLQTMAQLEMEVKALSERRRRAYYRYIDKLEGKKKKKKNAKQQDTGSLETERVNKESAENEEETCEEPTPLSLEEYFRNARQKLEELKKGMTADDDLFDDLSISSDEEEDDFEDGDE</sequence>
<keyword evidence="3" id="KW-1185">Reference proteome</keyword>
<dbReference type="EMBL" id="JAHLQT010024908">
    <property type="protein sequence ID" value="KAG7164904.1"/>
    <property type="molecule type" value="Genomic_DNA"/>
</dbReference>
<dbReference type="Proteomes" id="UP000747542">
    <property type="component" value="Unassembled WGS sequence"/>
</dbReference>
<name>A0A8J5K4R5_HOMAM</name>
<protein>
    <submittedName>
        <fullName evidence="2">Uncharacterized protein</fullName>
    </submittedName>
</protein>
<proteinExistence type="predicted"/>
<feature type="region of interest" description="Disordered" evidence="1">
    <location>
        <begin position="88"/>
        <end position="119"/>
    </location>
</feature>
<dbReference type="AlphaFoldDB" id="A0A8J5K4R5"/>
<comment type="caution">
    <text evidence="2">The sequence shown here is derived from an EMBL/GenBank/DDBJ whole genome shotgun (WGS) entry which is preliminary data.</text>
</comment>
<gene>
    <name evidence="2" type="ORF">Hamer_G017311</name>
</gene>